<dbReference type="InterPro" id="IPR036097">
    <property type="entry name" value="HisK_dim/P_sf"/>
</dbReference>
<evidence type="ECO:0000313" key="13">
    <source>
        <dbReference type="Proteomes" id="UP001457898"/>
    </source>
</evidence>
<dbReference type="PROSITE" id="PS50110">
    <property type="entry name" value="RESPONSE_REGULATORY"/>
    <property type="match status" value="2"/>
</dbReference>
<dbReference type="PROSITE" id="PS50109">
    <property type="entry name" value="HIS_KIN"/>
    <property type="match status" value="1"/>
</dbReference>
<dbReference type="Pfam" id="PF00512">
    <property type="entry name" value="HisKA"/>
    <property type="match status" value="1"/>
</dbReference>
<evidence type="ECO:0000256" key="7">
    <source>
        <dbReference type="ARBA" id="ARBA00024867"/>
    </source>
</evidence>
<dbReference type="InterPro" id="IPR004358">
    <property type="entry name" value="Sig_transdc_His_kin-like_C"/>
</dbReference>
<evidence type="ECO:0000313" key="12">
    <source>
        <dbReference type="EMBL" id="MEQ2429972.1"/>
    </source>
</evidence>
<keyword evidence="5" id="KW-0418">Kinase</keyword>
<sequence>MVIAFACIIVCTLLYYTSIIRQTTYTESSEHLDEVSRQMAASIVKQSQSQWNMVEMFHNYLSDVPYQDDTDFNSYIREKKEDWGFDSLCFVDKDAMYYDNENSFSLLSQKEIIVNLLTERIPVILDNVLFEDENKLVFLSPVENLSISGKTFKAMGATYNSQNLFDILDIQAFDGKAELYITHKDGVVLFRTAQDSAISGYNLFNSLAEEKFERGSAQLLRENIHSDHQELMTVHTDNGEYYLNHTPVGVDDWQLIMMVPMDVVSGRIQQSSIITFLCLLLIGALIIAAFILLYSDSAKKVLHAEEKARKAAESANMAKSRFLSNMSHDIRTPMNAIVGMTKIASGHLNEPEKVRDCLQKINLSGHLLVGLINDILDMSKIESGKMVLNNNTASLVELMDNLVGITRPTIRQKNQEFNIRIHDIDHEELVFDSLRLSQILINLLGNALKFTPDGGKISVDVCEQPSPVKGCGHFVFCVADTGIGISPEFQKNLFESFSRERDSRIDKIEGSGLGMSITKMIVDMMDGTIRVESELDKGSVFTVELDLQIAAEPQELTLPAIRVLLADDDPDTCLSAAEFLKTMGAVVDVAFNGQEAVEKVRESCLEGDDYQMILLDWKMPKLGGADAARSIREYVGDDVPILIISAYDLSEIESGVNDTKIDGFIQKPFFKSTLYDCIQRYYLNQDKKEKVSAVKRLTLKGRRFLLVEDNEINQEIALYSMSELGAEVETAWNGREAVELFGRSPAGYYDMILMDIQMPVMNGYEAARAIRSADREDAGRIPIFAMTADAFSEDIIMAKEAGMNSHFAKPLDMEAIIKEIKKYID</sequence>
<dbReference type="PANTHER" id="PTHR45339">
    <property type="entry name" value="HYBRID SIGNAL TRANSDUCTION HISTIDINE KINASE J"/>
    <property type="match status" value="1"/>
</dbReference>
<keyword evidence="5" id="KW-0808">Transferase</keyword>
<feature type="domain" description="Response regulatory" evidence="11">
    <location>
        <begin position="562"/>
        <end position="682"/>
    </location>
</feature>
<dbReference type="PANTHER" id="PTHR45339:SF1">
    <property type="entry name" value="HYBRID SIGNAL TRANSDUCTION HISTIDINE KINASE J"/>
    <property type="match status" value="1"/>
</dbReference>
<dbReference type="SMART" id="SM00387">
    <property type="entry name" value="HATPase_c"/>
    <property type="match status" value="1"/>
</dbReference>
<keyword evidence="9" id="KW-0812">Transmembrane</keyword>
<dbReference type="SMART" id="SM00388">
    <property type="entry name" value="HisKA"/>
    <property type="match status" value="1"/>
</dbReference>
<feature type="domain" description="Response regulatory" evidence="11">
    <location>
        <begin position="703"/>
        <end position="824"/>
    </location>
</feature>
<dbReference type="InterPro" id="IPR001789">
    <property type="entry name" value="Sig_transdc_resp-reg_receiver"/>
</dbReference>
<dbReference type="CDD" id="cd17546">
    <property type="entry name" value="REC_hyHK_CKI1_RcsC-like"/>
    <property type="match status" value="2"/>
</dbReference>
<evidence type="ECO:0000256" key="5">
    <source>
        <dbReference type="ARBA" id="ARBA00022777"/>
    </source>
</evidence>
<dbReference type="InterPro" id="IPR011006">
    <property type="entry name" value="CheY-like_superfamily"/>
</dbReference>
<dbReference type="Gene3D" id="3.30.565.10">
    <property type="entry name" value="Histidine kinase-like ATPase, C-terminal domain"/>
    <property type="match status" value="1"/>
</dbReference>
<dbReference type="SMART" id="SM00448">
    <property type="entry name" value="REC"/>
    <property type="match status" value="2"/>
</dbReference>
<keyword evidence="13" id="KW-1185">Reference proteome</keyword>
<feature type="modified residue" description="4-aspartylphosphate" evidence="8">
    <location>
        <position position="755"/>
    </location>
</feature>
<gene>
    <name evidence="12" type="ORF">WMO65_03055</name>
</gene>
<protein>
    <recommendedName>
        <fullName evidence="3">Stage 0 sporulation protein A homolog</fullName>
        <ecNumber evidence="2">2.7.13.3</ecNumber>
    </recommendedName>
</protein>
<evidence type="ECO:0000259" key="11">
    <source>
        <dbReference type="PROSITE" id="PS50110"/>
    </source>
</evidence>
<comment type="catalytic activity">
    <reaction evidence="1">
        <text>ATP + protein L-histidine = ADP + protein N-phospho-L-histidine.</text>
        <dbReference type="EC" id="2.7.13.3"/>
    </reaction>
</comment>
<evidence type="ECO:0000256" key="3">
    <source>
        <dbReference type="ARBA" id="ARBA00018672"/>
    </source>
</evidence>
<keyword evidence="9" id="KW-1133">Transmembrane helix</keyword>
<dbReference type="Pfam" id="PF02518">
    <property type="entry name" value="HATPase_c"/>
    <property type="match status" value="1"/>
</dbReference>
<dbReference type="InterPro" id="IPR005467">
    <property type="entry name" value="His_kinase_dom"/>
</dbReference>
<dbReference type="Gene3D" id="3.40.50.2300">
    <property type="match status" value="2"/>
</dbReference>
<dbReference type="CDD" id="cd00082">
    <property type="entry name" value="HisKA"/>
    <property type="match status" value="1"/>
</dbReference>
<dbReference type="EC" id="2.7.13.3" evidence="2"/>
<evidence type="ECO:0000256" key="9">
    <source>
        <dbReference type="SAM" id="Phobius"/>
    </source>
</evidence>
<evidence type="ECO:0000256" key="4">
    <source>
        <dbReference type="ARBA" id="ARBA00022553"/>
    </source>
</evidence>
<dbReference type="InterPro" id="IPR003661">
    <property type="entry name" value="HisK_dim/P_dom"/>
</dbReference>
<feature type="modified residue" description="4-aspartylphosphate" evidence="8">
    <location>
        <position position="616"/>
    </location>
</feature>
<evidence type="ECO:0000256" key="1">
    <source>
        <dbReference type="ARBA" id="ARBA00000085"/>
    </source>
</evidence>
<name>A0ABV1DJW3_9FIRM</name>
<dbReference type="SUPFAM" id="SSF47384">
    <property type="entry name" value="Homodimeric domain of signal transducing histidine kinase"/>
    <property type="match status" value="1"/>
</dbReference>
<dbReference type="Pfam" id="PF00072">
    <property type="entry name" value="Response_reg"/>
    <property type="match status" value="2"/>
</dbReference>
<proteinExistence type="predicted"/>
<dbReference type="InterPro" id="IPR036890">
    <property type="entry name" value="HATPase_C_sf"/>
</dbReference>
<dbReference type="Gene3D" id="3.30.450.20">
    <property type="entry name" value="PAS domain"/>
    <property type="match status" value="1"/>
</dbReference>
<reference evidence="12 13" key="1">
    <citation type="submission" date="2024-03" db="EMBL/GenBank/DDBJ databases">
        <title>Human intestinal bacterial collection.</title>
        <authorList>
            <person name="Pauvert C."/>
            <person name="Hitch T.C.A."/>
            <person name="Clavel T."/>
        </authorList>
    </citation>
    <scope>NUCLEOTIDE SEQUENCE [LARGE SCALE GENOMIC DNA]</scope>
    <source>
        <strain evidence="12 13">CLA-SR-H028</strain>
    </source>
</reference>
<evidence type="ECO:0000259" key="10">
    <source>
        <dbReference type="PROSITE" id="PS50109"/>
    </source>
</evidence>
<comment type="caution">
    <text evidence="12">The sequence shown here is derived from an EMBL/GenBank/DDBJ whole genome shotgun (WGS) entry which is preliminary data.</text>
</comment>
<evidence type="ECO:0000256" key="2">
    <source>
        <dbReference type="ARBA" id="ARBA00012438"/>
    </source>
</evidence>
<keyword evidence="6" id="KW-0902">Two-component regulatory system</keyword>
<dbReference type="Proteomes" id="UP001457898">
    <property type="component" value="Unassembled WGS sequence"/>
</dbReference>
<dbReference type="RefSeq" id="WP_349063632.1">
    <property type="nucleotide sequence ID" value="NZ_JBBMFP010000002.1"/>
</dbReference>
<dbReference type="Gene3D" id="1.10.287.130">
    <property type="match status" value="1"/>
</dbReference>
<feature type="domain" description="Histidine kinase" evidence="10">
    <location>
        <begin position="325"/>
        <end position="549"/>
    </location>
</feature>
<keyword evidence="4 8" id="KW-0597">Phosphoprotein</keyword>
<dbReference type="EMBL" id="JBBMFP010000002">
    <property type="protein sequence ID" value="MEQ2429972.1"/>
    <property type="molecule type" value="Genomic_DNA"/>
</dbReference>
<keyword evidence="9" id="KW-0472">Membrane</keyword>
<dbReference type="SUPFAM" id="SSF52172">
    <property type="entry name" value="CheY-like"/>
    <property type="match status" value="2"/>
</dbReference>
<dbReference type="CDD" id="cd16922">
    <property type="entry name" value="HATPase_EvgS-ArcB-TorS-like"/>
    <property type="match status" value="1"/>
</dbReference>
<organism evidence="12 13">
    <name type="scientific">Blautia caccae</name>
    <dbReference type="NCBI Taxonomy" id="3133175"/>
    <lineage>
        <taxon>Bacteria</taxon>
        <taxon>Bacillati</taxon>
        <taxon>Bacillota</taxon>
        <taxon>Clostridia</taxon>
        <taxon>Lachnospirales</taxon>
        <taxon>Lachnospiraceae</taxon>
        <taxon>Blautia</taxon>
    </lineage>
</organism>
<dbReference type="SUPFAM" id="SSF55874">
    <property type="entry name" value="ATPase domain of HSP90 chaperone/DNA topoisomerase II/histidine kinase"/>
    <property type="match status" value="1"/>
</dbReference>
<dbReference type="PRINTS" id="PR00344">
    <property type="entry name" value="BCTRLSENSOR"/>
</dbReference>
<dbReference type="InterPro" id="IPR003594">
    <property type="entry name" value="HATPase_dom"/>
</dbReference>
<accession>A0ABV1DJW3</accession>
<evidence type="ECO:0000256" key="8">
    <source>
        <dbReference type="PROSITE-ProRule" id="PRU00169"/>
    </source>
</evidence>
<comment type="function">
    <text evidence="7">May play the central regulatory role in sporulation. It may be an element of the effector pathway responsible for the activation of sporulation genes in response to nutritional stress. Spo0A may act in concert with spo0H (a sigma factor) to control the expression of some genes that are critical to the sporulation process.</text>
</comment>
<evidence type="ECO:0000256" key="6">
    <source>
        <dbReference type="ARBA" id="ARBA00023012"/>
    </source>
</evidence>
<feature type="transmembrane region" description="Helical" evidence="9">
    <location>
        <begin position="273"/>
        <end position="294"/>
    </location>
</feature>